<dbReference type="AlphaFoldDB" id="A0A8T1VW27"/>
<evidence type="ECO:0000313" key="3">
    <source>
        <dbReference type="EMBL" id="KAG7384448.1"/>
    </source>
</evidence>
<dbReference type="Proteomes" id="UP000693981">
    <property type="component" value="Unassembled WGS sequence"/>
</dbReference>
<dbReference type="EMBL" id="JAGDFL010000598">
    <property type="protein sequence ID" value="KAG7384448.1"/>
    <property type="molecule type" value="Genomic_DNA"/>
</dbReference>
<evidence type="ECO:0000256" key="1">
    <source>
        <dbReference type="SAM" id="MobiDB-lite"/>
    </source>
</evidence>
<keyword evidence="2" id="KW-0732">Signal</keyword>
<keyword evidence="4" id="KW-1185">Reference proteome</keyword>
<reference evidence="3" key="1">
    <citation type="submission" date="2021-02" db="EMBL/GenBank/DDBJ databases">
        <authorList>
            <person name="Palmer J.M."/>
        </authorList>
    </citation>
    <scope>NUCLEOTIDE SEQUENCE</scope>
    <source>
        <strain evidence="3">SCRP23</strain>
    </source>
</reference>
<accession>A0A8T1VW27</accession>
<evidence type="ECO:0000256" key="2">
    <source>
        <dbReference type="SAM" id="SignalP"/>
    </source>
</evidence>
<feature type="region of interest" description="Disordered" evidence="1">
    <location>
        <begin position="27"/>
        <end position="46"/>
    </location>
</feature>
<name>A0A8T1VW27_9STRA</name>
<feature type="compositionally biased region" description="Basic and acidic residues" evidence="1">
    <location>
        <begin position="33"/>
        <end position="45"/>
    </location>
</feature>
<feature type="chain" id="PRO_5035778960" evidence="2">
    <location>
        <begin position="25"/>
        <end position="137"/>
    </location>
</feature>
<proteinExistence type="predicted"/>
<gene>
    <name evidence="3" type="ORF">PHYBOEH_009442</name>
</gene>
<feature type="signal peptide" evidence="2">
    <location>
        <begin position="1"/>
        <end position="24"/>
    </location>
</feature>
<organism evidence="3 4">
    <name type="scientific">Phytophthora boehmeriae</name>
    <dbReference type="NCBI Taxonomy" id="109152"/>
    <lineage>
        <taxon>Eukaryota</taxon>
        <taxon>Sar</taxon>
        <taxon>Stramenopiles</taxon>
        <taxon>Oomycota</taxon>
        <taxon>Peronosporomycetes</taxon>
        <taxon>Peronosporales</taxon>
        <taxon>Peronosporaceae</taxon>
        <taxon>Phytophthora</taxon>
    </lineage>
</organism>
<sequence>MMFSQTICALFVAAMVFSNAAVDASTQVAQQDSTRRPGDGGRDATKNVGEIVSTAAKIPDGASTIVGGVGQTVAGEQKGTTTISNGAGEIITGAALTIDSVGITIAGLGHVVIDLGEAVGTQRWETVTPSVRRNLRA</sequence>
<comment type="caution">
    <text evidence="3">The sequence shown here is derived from an EMBL/GenBank/DDBJ whole genome shotgun (WGS) entry which is preliminary data.</text>
</comment>
<evidence type="ECO:0000313" key="4">
    <source>
        <dbReference type="Proteomes" id="UP000693981"/>
    </source>
</evidence>
<protein>
    <submittedName>
        <fullName evidence="3">Uncharacterized protein</fullName>
    </submittedName>
</protein>